<dbReference type="SUPFAM" id="SSF51735">
    <property type="entry name" value="NAD(P)-binding Rossmann-fold domains"/>
    <property type="match status" value="1"/>
</dbReference>
<keyword evidence="3" id="KW-1185">Reference proteome</keyword>
<dbReference type="CDD" id="cd05271">
    <property type="entry name" value="NDUFA9_like_SDR_a"/>
    <property type="match status" value="1"/>
</dbReference>
<dbReference type="Pfam" id="PF05368">
    <property type="entry name" value="NmrA"/>
    <property type="match status" value="1"/>
</dbReference>
<proteinExistence type="predicted"/>
<evidence type="ECO:0000259" key="1">
    <source>
        <dbReference type="Pfam" id="PF05368"/>
    </source>
</evidence>
<protein>
    <submittedName>
        <fullName evidence="2">Protein-lysine N-methyltransferase efm5</fullName>
    </submittedName>
</protein>
<name>A0ABR2VPX0_9FUNG</name>
<dbReference type="InterPro" id="IPR008030">
    <property type="entry name" value="NmrA-like"/>
</dbReference>
<dbReference type="EMBL" id="JASJQH010008399">
    <property type="protein sequence ID" value="KAK9692974.1"/>
    <property type="molecule type" value="Genomic_DNA"/>
</dbReference>
<dbReference type="InterPro" id="IPR051207">
    <property type="entry name" value="ComplexI_NDUFA9_subunit"/>
</dbReference>
<comment type="caution">
    <text evidence="2">The sequence shown here is derived from an EMBL/GenBank/DDBJ whole genome shotgun (WGS) entry which is preliminary data.</text>
</comment>
<dbReference type="PANTHER" id="PTHR12126">
    <property type="entry name" value="NADH-UBIQUINONE OXIDOREDUCTASE 39 KDA SUBUNIT-RELATED"/>
    <property type="match status" value="1"/>
</dbReference>
<dbReference type="Proteomes" id="UP001479436">
    <property type="component" value="Unassembled WGS sequence"/>
</dbReference>
<dbReference type="InterPro" id="IPR036291">
    <property type="entry name" value="NAD(P)-bd_dom_sf"/>
</dbReference>
<accession>A0ABR2VPX0</accession>
<evidence type="ECO:0000313" key="2">
    <source>
        <dbReference type="EMBL" id="KAK9692974.1"/>
    </source>
</evidence>
<sequence length="388" mass="43472">MSAISTFNTLRGQVAKSTLHQSLKSSAAFCGQKRYSSDVIVREATGNTYVRAGPGGRSSTSGRVVTVFGCSGFLGRYLVSKLGQRGTQVIIPYRDEDTKRFLKPMGDLGAIVPLEFDLRDEEKIAQCIRHSDVVYNLIGKDYETKNFKYEDLNVATSYVLAKTAREHGVSRFIQVSAMGAHKDSPSRFLRTKAEGERVVREEFPGATIVRPAQVFGHEDKLLSDIGYFKHMLPLYRQGEKRLRPVLVNDVAKALNQMEYDESTIGKTYELYGPKEYEYKELVSQVSDQLKETVKTVNVPKPIASLAAKILDYAPWPLYLSPDEVIRAHLDNLPSGEGETFDDLGIIPRTIEDTILSFVRVYRNPSLFDVIPPDGSKPGDNAKEYHTSW</sequence>
<reference evidence="2 3" key="1">
    <citation type="submission" date="2023-04" db="EMBL/GenBank/DDBJ databases">
        <title>Genome of Basidiobolus ranarum AG-B5.</title>
        <authorList>
            <person name="Stajich J.E."/>
            <person name="Carter-House D."/>
            <person name="Gryganskyi A."/>
        </authorList>
    </citation>
    <scope>NUCLEOTIDE SEQUENCE [LARGE SCALE GENOMIC DNA]</scope>
    <source>
        <strain evidence="2 3">AG-B5</strain>
    </source>
</reference>
<gene>
    <name evidence="2" type="primary">EFM5</name>
    <name evidence="2" type="ORF">K7432_014125</name>
</gene>
<organism evidence="2 3">
    <name type="scientific">Basidiobolus ranarum</name>
    <dbReference type="NCBI Taxonomy" id="34480"/>
    <lineage>
        <taxon>Eukaryota</taxon>
        <taxon>Fungi</taxon>
        <taxon>Fungi incertae sedis</taxon>
        <taxon>Zoopagomycota</taxon>
        <taxon>Entomophthoromycotina</taxon>
        <taxon>Basidiobolomycetes</taxon>
        <taxon>Basidiobolales</taxon>
        <taxon>Basidiobolaceae</taxon>
        <taxon>Basidiobolus</taxon>
    </lineage>
</organism>
<evidence type="ECO:0000313" key="3">
    <source>
        <dbReference type="Proteomes" id="UP001479436"/>
    </source>
</evidence>
<dbReference type="PANTHER" id="PTHR12126:SF11">
    <property type="entry name" value="NADH DEHYDROGENASE [UBIQUINONE] 1 ALPHA SUBCOMPLEX SUBUNIT 9, MITOCHONDRIAL"/>
    <property type="match status" value="1"/>
</dbReference>
<dbReference type="Gene3D" id="3.40.50.720">
    <property type="entry name" value="NAD(P)-binding Rossmann-like Domain"/>
    <property type="match status" value="1"/>
</dbReference>
<feature type="domain" description="NmrA-like" evidence="1">
    <location>
        <begin position="64"/>
        <end position="301"/>
    </location>
</feature>